<keyword evidence="14" id="KW-0969">Cilium</keyword>
<dbReference type="InterPro" id="IPR041228">
    <property type="entry name" value="Dynein_C"/>
</dbReference>
<dbReference type="Pfam" id="PF08393">
    <property type="entry name" value="DHC_N2"/>
    <property type="match status" value="1"/>
</dbReference>
<dbReference type="Pfam" id="PF03028">
    <property type="entry name" value="Dynein_heavy"/>
    <property type="match status" value="1"/>
</dbReference>
<dbReference type="Pfam" id="PF12775">
    <property type="entry name" value="AAA_7"/>
    <property type="match status" value="1"/>
</dbReference>
<keyword evidence="9" id="KW-0547">Nucleotide-binding</keyword>
<dbReference type="Pfam" id="PF12781">
    <property type="entry name" value="AAA_9"/>
    <property type="match status" value="1"/>
</dbReference>
<dbReference type="FunFam" id="3.20.180.20:FF:000003">
    <property type="entry name" value="Dynein heavy chain 12, axonemal"/>
    <property type="match status" value="1"/>
</dbReference>
<evidence type="ECO:0000256" key="19">
    <source>
        <dbReference type="SAM" id="Coils"/>
    </source>
</evidence>
<dbReference type="GO" id="GO:0030286">
    <property type="term" value="C:dynein complex"/>
    <property type="evidence" value="ECO:0007669"/>
    <property type="project" value="UniProtKB-KW"/>
</dbReference>
<dbReference type="EMBL" id="GG745329">
    <property type="protein sequence ID" value="KNE55709.1"/>
    <property type="molecule type" value="Genomic_DNA"/>
</dbReference>
<dbReference type="InterPro" id="IPR035706">
    <property type="entry name" value="AAA_9"/>
</dbReference>
<dbReference type="Proteomes" id="UP000054350">
    <property type="component" value="Unassembled WGS sequence"/>
</dbReference>
<dbReference type="InterPro" id="IPR043157">
    <property type="entry name" value="Dynein_AAA1S"/>
</dbReference>
<proteinExistence type="inferred from homology"/>
<keyword evidence="15" id="KW-0505">Motor protein</keyword>
<dbReference type="Pfam" id="PF17852">
    <property type="entry name" value="Dynein_AAA_lid"/>
    <property type="match status" value="1"/>
</dbReference>
<dbReference type="Gene3D" id="1.10.8.710">
    <property type="match status" value="1"/>
</dbReference>
<dbReference type="FunFam" id="1.20.920.20:FF:000006">
    <property type="entry name" value="Dynein, axonemal, heavy chain 6"/>
    <property type="match status" value="1"/>
</dbReference>
<evidence type="ECO:0000256" key="18">
    <source>
        <dbReference type="ARBA" id="ARBA00033439"/>
    </source>
</evidence>
<dbReference type="PANTHER" id="PTHR22878:SF68">
    <property type="entry name" value="DYNEIN HEAVY CHAIN 6, AXONEMAL-LIKE"/>
    <property type="match status" value="1"/>
</dbReference>
<dbReference type="GO" id="GO:0005930">
    <property type="term" value="C:axoneme"/>
    <property type="evidence" value="ECO:0007669"/>
    <property type="project" value="UniProtKB-SubCell"/>
</dbReference>
<evidence type="ECO:0000256" key="14">
    <source>
        <dbReference type="ARBA" id="ARBA00023069"/>
    </source>
</evidence>
<dbReference type="Gene3D" id="1.10.8.720">
    <property type="entry name" value="Region D6 of dynein motor"/>
    <property type="match status" value="1"/>
</dbReference>
<keyword evidence="11" id="KW-0282">Flagellum</keyword>
<feature type="coiled-coil region" evidence="19">
    <location>
        <begin position="2947"/>
        <end position="3012"/>
    </location>
</feature>
<evidence type="ECO:0000256" key="17">
    <source>
        <dbReference type="ARBA" id="ARBA00023273"/>
    </source>
</evidence>
<dbReference type="InterPro" id="IPR043160">
    <property type="entry name" value="Dynein_C_barrel"/>
</dbReference>
<keyword evidence="6" id="KW-0963">Cytoplasm</keyword>
<evidence type="ECO:0000256" key="11">
    <source>
        <dbReference type="ARBA" id="ARBA00022846"/>
    </source>
</evidence>
<keyword evidence="23" id="KW-1185">Reference proteome</keyword>
<dbReference type="FunFam" id="1.10.8.710:FF:000004">
    <property type="entry name" value="Dynein axonemal heavy chain 6"/>
    <property type="match status" value="1"/>
</dbReference>
<dbReference type="OrthoDB" id="447173at2759"/>
<dbReference type="InterPro" id="IPR042219">
    <property type="entry name" value="AAA_lid_11_sf"/>
</dbReference>
<evidence type="ECO:0000256" key="20">
    <source>
        <dbReference type="SAM" id="MobiDB-lite"/>
    </source>
</evidence>
<evidence type="ECO:0000256" key="12">
    <source>
        <dbReference type="ARBA" id="ARBA00023017"/>
    </source>
</evidence>
<dbReference type="Gene3D" id="1.20.1270.280">
    <property type="match status" value="1"/>
</dbReference>
<feature type="coiled-coil region" evidence="19">
    <location>
        <begin position="804"/>
        <end position="831"/>
    </location>
</feature>
<feature type="region of interest" description="Disordered" evidence="20">
    <location>
        <begin position="47"/>
        <end position="69"/>
    </location>
</feature>
<dbReference type="InterPro" id="IPR024743">
    <property type="entry name" value="Dynein_HC_stalk"/>
</dbReference>
<dbReference type="Gene3D" id="1.10.287.2620">
    <property type="match status" value="1"/>
</dbReference>
<keyword evidence="16" id="KW-0206">Cytoskeleton</keyword>
<dbReference type="Pfam" id="PF12774">
    <property type="entry name" value="AAA_6"/>
    <property type="match status" value="1"/>
</dbReference>
<dbReference type="FunFam" id="3.40.50.300:FF:000362">
    <property type="entry name" value="Dynein, axonemal, heavy chain 6"/>
    <property type="match status" value="1"/>
</dbReference>
<evidence type="ECO:0000313" key="22">
    <source>
        <dbReference type="EMBL" id="KNE55709.1"/>
    </source>
</evidence>
<dbReference type="InterPro" id="IPR054354">
    <property type="entry name" value="DYNC2H1-like_lid"/>
</dbReference>
<dbReference type="FunFam" id="1.20.58.1120:FF:000007">
    <property type="entry name" value="Dynein heavy chain 4"/>
    <property type="match status" value="1"/>
</dbReference>
<keyword evidence="7" id="KW-0493">Microtubule</keyword>
<evidence type="ECO:0000256" key="15">
    <source>
        <dbReference type="ARBA" id="ARBA00023175"/>
    </source>
</evidence>
<comment type="subunit">
    <text evidence="4">Consists of at least two heavy chains and a number of intermediate and light chains.</text>
</comment>
<feature type="region of interest" description="Disordered" evidence="20">
    <location>
        <begin position="1"/>
        <end position="29"/>
    </location>
</feature>
<dbReference type="FunFam" id="1.10.287.2620:FF:000001">
    <property type="entry name" value="Cytoplasmic dynein heavy chain 1"/>
    <property type="match status" value="1"/>
</dbReference>
<dbReference type="InterPro" id="IPR004273">
    <property type="entry name" value="Dynein_heavy_D6_P-loop"/>
</dbReference>
<dbReference type="Pfam" id="PF12777">
    <property type="entry name" value="MT"/>
    <property type="match status" value="1"/>
</dbReference>
<dbReference type="Gene3D" id="3.40.50.300">
    <property type="entry name" value="P-loop containing nucleotide triphosphate hydrolases"/>
    <property type="match status" value="5"/>
</dbReference>
<dbReference type="InterPro" id="IPR035699">
    <property type="entry name" value="AAA_6"/>
</dbReference>
<dbReference type="SMART" id="SM00382">
    <property type="entry name" value="AAA"/>
    <property type="match status" value="4"/>
</dbReference>
<dbReference type="Gene3D" id="1.10.8.1220">
    <property type="match status" value="1"/>
</dbReference>
<dbReference type="InterPro" id="IPR041658">
    <property type="entry name" value="AAA_lid_11"/>
</dbReference>
<evidence type="ECO:0000256" key="1">
    <source>
        <dbReference type="ARBA" id="ARBA00004230"/>
    </source>
</evidence>
<dbReference type="InterPro" id="IPR041466">
    <property type="entry name" value="Dynein_AAA5_ext"/>
</dbReference>
<dbReference type="InterPro" id="IPR013602">
    <property type="entry name" value="Dynein_heavy_linker"/>
</dbReference>
<accession>A0A0L0S053</accession>
<name>A0A0L0S053_ALLM3</name>
<dbReference type="Pfam" id="PF18198">
    <property type="entry name" value="AAA_lid_11"/>
    <property type="match status" value="1"/>
</dbReference>
<dbReference type="STRING" id="578462.A0A0L0S053"/>
<dbReference type="InterPro" id="IPR026983">
    <property type="entry name" value="DHC"/>
</dbReference>
<dbReference type="Pfam" id="PF18199">
    <property type="entry name" value="Dynein_C"/>
    <property type="match status" value="1"/>
</dbReference>
<reference evidence="23" key="2">
    <citation type="submission" date="2009-11" db="EMBL/GenBank/DDBJ databases">
        <title>The Genome Sequence of Allomyces macrogynus strain ATCC 38327.</title>
        <authorList>
            <consortium name="The Broad Institute Genome Sequencing Platform"/>
            <person name="Russ C."/>
            <person name="Cuomo C."/>
            <person name="Shea T."/>
            <person name="Young S.K."/>
            <person name="Zeng Q."/>
            <person name="Koehrsen M."/>
            <person name="Haas B."/>
            <person name="Borodovsky M."/>
            <person name="Guigo R."/>
            <person name="Alvarado L."/>
            <person name="Berlin A."/>
            <person name="Borenstein D."/>
            <person name="Chen Z."/>
            <person name="Engels R."/>
            <person name="Freedman E."/>
            <person name="Gellesch M."/>
            <person name="Goldberg J."/>
            <person name="Griggs A."/>
            <person name="Gujja S."/>
            <person name="Heiman D."/>
            <person name="Hepburn T."/>
            <person name="Howarth C."/>
            <person name="Jen D."/>
            <person name="Larson L."/>
            <person name="Lewis B."/>
            <person name="Mehta T."/>
            <person name="Park D."/>
            <person name="Pearson M."/>
            <person name="Roberts A."/>
            <person name="Saif S."/>
            <person name="Shenoy N."/>
            <person name="Sisk P."/>
            <person name="Stolte C."/>
            <person name="Sykes S."/>
            <person name="Walk T."/>
            <person name="White J."/>
            <person name="Yandava C."/>
            <person name="Burger G."/>
            <person name="Gray M.W."/>
            <person name="Holland P.W.H."/>
            <person name="King N."/>
            <person name="Lang F.B.F."/>
            <person name="Roger A.J."/>
            <person name="Ruiz-Trillo I."/>
            <person name="Lander E."/>
            <person name="Nusbaum C."/>
        </authorList>
    </citation>
    <scope>NUCLEOTIDE SEQUENCE [LARGE SCALE GENOMIC DNA]</scope>
    <source>
        <strain evidence="23">ATCC 38327</strain>
    </source>
</reference>
<keyword evidence="13 19" id="KW-0175">Coiled coil</keyword>
<dbReference type="Gene3D" id="1.20.58.1120">
    <property type="match status" value="1"/>
</dbReference>
<evidence type="ECO:0000256" key="6">
    <source>
        <dbReference type="ARBA" id="ARBA00022490"/>
    </source>
</evidence>
<evidence type="ECO:0000256" key="16">
    <source>
        <dbReference type="ARBA" id="ARBA00023212"/>
    </source>
</evidence>
<feature type="compositionally biased region" description="Pro residues" evidence="20">
    <location>
        <begin position="1"/>
        <end position="11"/>
    </location>
</feature>
<feature type="domain" description="AAA+ ATPase" evidence="21">
    <location>
        <begin position="1799"/>
        <end position="1938"/>
    </location>
</feature>
<dbReference type="eggNOG" id="KOG3595">
    <property type="taxonomic scope" value="Eukaryota"/>
</dbReference>
<dbReference type="Gene3D" id="1.20.920.30">
    <property type="match status" value="1"/>
</dbReference>
<dbReference type="Gene3D" id="1.20.920.20">
    <property type="match status" value="1"/>
</dbReference>
<dbReference type="FunFam" id="3.40.50.300:FF:001145">
    <property type="entry name" value="Putative dynein heavy chain"/>
    <property type="match status" value="1"/>
</dbReference>
<dbReference type="FunFam" id="1.10.8.720:FF:000001">
    <property type="entry name" value="dynein heavy chain 7, axonemal"/>
    <property type="match status" value="1"/>
</dbReference>
<feature type="domain" description="AAA+ ATPase" evidence="21">
    <location>
        <begin position="2139"/>
        <end position="2287"/>
    </location>
</feature>
<keyword evidence="12" id="KW-0243">Dynein</keyword>
<gene>
    <name evidence="22" type="ORF">AMAG_01588</name>
</gene>
<dbReference type="GO" id="GO:0005874">
    <property type="term" value="C:microtubule"/>
    <property type="evidence" value="ECO:0007669"/>
    <property type="project" value="UniProtKB-KW"/>
</dbReference>
<keyword evidence="8" id="KW-0677">Repeat</keyword>
<evidence type="ECO:0000256" key="7">
    <source>
        <dbReference type="ARBA" id="ARBA00022701"/>
    </source>
</evidence>
<dbReference type="FunFam" id="3.40.50.300:FF:000063">
    <property type="entry name" value="dynein heavy chain 6, axonemal"/>
    <property type="match status" value="1"/>
</dbReference>
<feature type="domain" description="AAA+ ATPase" evidence="21">
    <location>
        <begin position="1521"/>
        <end position="1621"/>
    </location>
</feature>
<keyword evidence="10" id="KW-0067">ATP-binding</keyword>
<sequence length="4190" mass="469643">MQPPAPALPPLHHPHSSHPPLIRPISTMNSSDRHVPGLACLPSSFTDTTSPHLAAPSPTSPRGALAAAGQPEALRDALTGRLYTQTRGAEPPAFVLSSQALLYSPAKVVPRRPLVHAASSSTATAAVAPLTGPPSSNGTGLARIPNAAPLPPLRTPGAPEADSARRRREKRPPLDDCGAFPSGIDAVTGKPLSPHAVLPSIPAPPASDAPSSAKRPRTRQYETSVQDLRHATTRTMTSPFDFIRALQQGGVHRPQLEFVYMRPVNRDPAIYNPYDLVITEYENVDKNDFYTLSESGVTHFTSAATDFTLLQQWIREHRVFNAMIKVRFFAQYRLWKSFTTWHKNVRRSKLAAARKQVQRKLFGLDMPLARGVARTRAACTALLEQSLLHAPADQPWDLHAFVQDQAEHLRSRMTATLAQFDADVRAIVVEACQEALLAANCSLDKAEAEALTFTQQAARRSECRRLERFVKLVDYLKFHTLHMLVVSASRQLLLVLLGRCTSAEIQAGPDDAENLFYHVPTSALALAGYESFAGVVAKLLPGLSAGQEMDSDGDVPQRTFLDVIQAAAVGAAPARKQPLFRVELGIDGGHLALVPTIKDLFQVIDQLSKQQLACVETVSTLTNSIDFIFSGESFEDPDFTEGPSLAQIINDDIYYTALNERIRAALAGNYKAVQTFTLEFEQYRDMFVQNQKLDLAGIAAGTVQFPGVDETTRGLTTAFFEQSLAVFADQIKRIKALSATTVVTNFLADIAQFKATILPSPQKCFQDITAMIPTLARDKNEVLLNELNFSVKVLGSQPHTVEAFVEYLAHLDKVKEEKDALEARYQEVSKLYSLIDQYALPIVPTDLAMFQTLRPTLRQLREAVDLADETRDDSIARFSGELEKLYADLITQVNDVRARAQDPMILNPASPVDQVMGYLGDLGQQFTTLLALADQYAEYQAQFKVAPTRSAELEEAKQDLDMKTALWESFQKWDELTRAWDLSPFEKINTEDMAAQINGYMKTIYNLDKGLPPNEVVPKLKQMVETYRAMFSTIVDLRNPALKARHWDKIQETIGKTIARDETLTLAVLREANVFKFKEEISGISGQASSEAALEEMLQKIVRTWSDTEFIVLPYRDNKDVYILGGVEDIQTLLEDSQVTLATIKASRHLGPIKSDVEKWDKSLSLFSDTLDAWMVCQRNWLYLESIFSAPDIQRQLPEEAKMFAQVDRNWKDIMRRAARHPNAMKCGTTPGTLETLQQNNEFLEKIQKCLEEYLESKRLLFPRFYFLSNDELLEILSQTKNPQSVQPHLGKCFDAIKSLEFSPEPKSIDILAMISPEGEKITFNKPLKARGNVETWLSAVEETMFATVRRMLKVALAEFTPEDRPKWLLEHAGQVVLTASQIMWCVEVSQALESDKPIEALRQFKKKSIANLSQVAAIVRGDLTKLQRAVLGALITIEVHARDILIEMVETGVSSLNDFGWLKQLRYYWDPDTDVCVVRMSDTAFNYGCEYLGCSPRLVITPLTDRCYLTLTGAIAINLGGSPLGPAGTGKTETVKDLAKALARQCVVFNCSDSLDYKMMGKFFAGLAQSGAWCCFDEFNRIDIEVLSVIAQQLLTIKTAKDGNVARFMFEGKEIRLIPSCAAYITMNPGYAGRQELPDNLKALFRPIAMMIPDYGLIAEIMLYSEGFEDAKLLAGKVVNLYKLCSEQLSQQDHYDFGMRAVKSVLVMAGQLKRANPTISENVVLIRSLRDSNLPKFLVDDVPLFLGILQDLFPGVVIPDQDFGALKAAIEQVLAARNYVVVPKFVDRIIQLYDTTRVRHGVMLVGPTGGGKTVAYQVLAEAMSVLHKTKPDTFEAVQLSILNPKCITMDELYGAVNLATMEWKDGLIGNVTRQQVADPSPDEKWTVFDGPVDALWIENMNTVLDDNKLLCLTNGERIKLSNSIRMMFEVIDLAVASPATVSRCGMVYMDPANLGWRPSVTRWLSTQCGMLSPEQQDFVNLLMEHSIDEGLKFARKQKELVPTVNLNLVASLCRLMSTFLTEVDWKPMGESDWKALLGYLFIFCFTWSIGGTMHESCQDLFDTFARELFEHGPTVDCPIPGGSTIYSFYAHVKQRTLAPWDDLVTPFQYSPTVPYFEIMVPTMDTVRFQYLTERLLQNAFPTLLTGSTGVGKSVIVQDLIARTAKVKNYLPISLSFSAQTTSAMTQQYLELKLEKKKKNIMGAPVGSRIVVFVDDLNMPKLDTYGAQPPIELLRQFIDMGGFYDRDKLTWKIVEDVSLLAACAPPGGGRNSITPRLIRHFNVLNIPMPSDASLARIFKSILDGFLKPFSSDVRSVSEAVVNSSIELYNRMCAELLPTPAKSHYTFNLRDLSKVIQGITQIKPVNITTRMNAVSVFAHEAARVFHDRLIDQADRAYFGKLMEELVSKNFSETLSSDPILFGDFGKRGVPREERVYAQFTDMGALGTLLEDYLEEYNVSLSRDMRLIFFLDAKQHVARISRIIRQPRGNALLVGIGGTGKKSLTRLASHMAEYQCVEIELTRTYGTVEWREDIKKLYRIAGVEGKNTVFLLNDTQIKTEAFLEDINGILNTGDVPNLFDMDEREQIIGNLRPIARDKGYPEDRDSVYQFFVNRARDNLHIVFATSPVGDTFRNRCRMFPSLVNCCAIDWFDEWPREALLSVSKRFLEFVDLGSDDMKEKMSTLCVDVHTSVSTMAARFYAELRRRFYTTPTSYLELISLYIGMLQEKRKEIGVARDRLQNGLHKLTETNELVAKMQVTLQQLGPELKQKAADVETLMIKIAKDQETADGVKKVVAEEEKVVKLQAEQTEAIAREAQKDLDEALPALEAAYKALDSLEKKDVAEMKAFAKPPDLVVMVLEAVCILFKVKPDWDSAKKLLGDPQFLKKIQDYDKDSVNDALAKKLKKYIENPSFTPEAVEKVSRAARSMCMWVLAMDIYTRVNKEVEPKRKRLSEAQNSLETTKAKLDEKQRQLQEVEDQLQKLKEKYEESIASKRILSEKMEQTTKRLERASKLTTALADEQVRWTASVGLLNQQMDEIVGNVFIGAACVAYFGAFTSGYRKDMIAQWIGKCQELGVPVAENFSLSEQLSDPVQTREWNVQGLPADDLSTENGILVTRGRRWPLMIDPQGQANRWIRNMEAASDLKVVKLSDPKFLRALENAIRIGQPVLVEDVGEQLDPAIEPLLLKQTIRQGGRLLMKLGDTLVEYDKNFKLYITTKMANPHYLPEVCIKVTVINFTVTKTGLEGQLLADVVKLERPELEEQRNTLIMSISNDKRQLKDIEEKILRLLYNSQGNILDDEELILTLNQSKVTSGAITDRLIQAEQTEKAINSAREKYRPVALRGSILYFVVADLAEIDQMYQFSLKYFKNLFTQCIIDSPKGQELSEHVKFLCDDIMMSVFRNVSRGLFEQHKTIFSFMICISVMRDRGDISDDEWNFFLRGAASLTQQIPTKPATRWLTDAMWRNCCSLSAAVSVFAELADHVSSHTLDWEAYIEADDPFAAAIPGIPSDKITDFQRLLLVKVLREELVVASLMSFIRQNIGAPYIDIPPLDLKHVYSDMSSTTPLVFILSSGSDPVSGLLKLASGMGFSERLHMISLGQGQGPIAEALLQKTVESGDWLFLQNCHLAASWMTKLEAKVKEISSGEIKAHNTFRLYLSSMPSKVFPAAVLQESVKVTNEPPKGLRANLARSFADIPTNVFDHSPPQGARFRKLAFSLCFFNAIIHERKKFGPLGWNISYDWSNSDLEVSLVVLRNFLTKSNTIPWDALRYLTGEITFGGRVTDDWDRRSMRTLLSKYYSVDVLDDGFLLSPSGHYTTPADGNLASFRAHIDKLPFTEDPSVFGMHENANVSYQLQETKRLLKTVLDVQPRLVSSGVGKSPEGRVTDVAQSILSRIPALLAVDIHPRAASAGKPKSIAEVMFQTDDTGRMLNSLSTVLLQECARFNRLISTIKLSLENLVKAIRGLVVMSAQLDLMFQSLLNNEVPAAWANVAYPSLKPLSSWVDDFLARVKVLQEWIETGQPRTFWLPGFFFPQGFLTGVFQNHARKYNIPIDSLKFKFQIQSTESLDSDLVAEAGTVPEQSGPHASDGVLVRGLFIEGARWDRTKERLQDSFPMEMYSRMPLIRFIPETNYAPTKDLYVSPLYKTSARAGTLSTTGHSTNFVCSVHLPSDRSADYWITKGVALLMQLNE</sequence>
<evidence type="ECO:0000256" key="8">
    <source>
        <dbReference type="ARBA" id="ARBA00022737"/>
    </source>
</evidence>
<comment type="similarity">
    <text evidence="3">Belongs to the dynein heavy chain family.</text>
</comment>
<dbReference type="GO" id="GO:0051959">
    <property type="term" value="F:dynein light intermediate chain binding"/>
    <property type="evidence" value="ECO:0007669"/>
    <property type="project" value="InterPro"/>
</dbReference>
<evidence type="ECO:0000256" key="5">
    <source>
        <dbReference type="ARBA" id="ARBA00022197"/>
    </source>
</evidence>
<comment type="subcellular location">
    <subcellularLocation>
        <location evidence="1">Cell projection</location>
        <location evidence="1">Cilium</location>
        <location evidence="1">Flagellum</location>
    </subcellularLocation>
    <subcellularLocation>
        <location evidence="2">Cytoplasm</location>
        <location evidence="2">Cytoskeleton</location>
        <location evidence="2">Cilium axoneme</location>
    </subcellularLocation>
</comment>
<dbReference type="InterPro" id="IPR003593">
    <property type="entry name" value="AAA+_ATPase"/>
</dbReference>
<dbReference type="InterPro" id="IPR024317">
    <property type="entry name" value="Dynein_heavy_chain_D4_dom"/>
</dbReference>
<evidence type="ECO:0000256" key="10">
    <source>
        <dbReference type="ARBA" id="ARBA00022840"/>
    </source>
</evidence>
<dbReference type="GO" id="GO:0005524">
    <property type="term" value="F:ATP binding"/>
    <property type="evidence" value="ECO:0007669"/>
    <property type="project" value="UniProtKB-KW"/>
</dbReference>
<dbReference type="GO" id="GO:0008569">
    <property type="term" value="F:minus-end-directed microtubule motor activity"/>
    <property type="evidence" value="ECO:0007669"/>
    <property type="project" value="InterPro"/>
</dbReference>
<dbReference type="FunFam" id="1.20.1270.280:FF:000001">
    <property type="entry name" value="dynein heavy chain 7, axonemal"/>
    <property type="match status" value="1"/>
</dbReference>
<evidence type="ECO:0000256" key="9">
    <source>
        <dbReference type="ARBA" id="ARBA00022741"/>
    </source>
</evidence>
<dbReference type="GO" id="GO:0003341">
    <property type="term" value="P:cilium movement"/>
    <property type="evidence" value="ECO:0007669"/>
    <property type="project" value="UniProtKB-ARBA"/>
</dbReference>
<dbReference type="InterPro" id="IPR042228">
    <property type="entry name" value="Dynein_linker_3"/>
</dbReference>
<feature type="domain" description="AAA+ ATPase" evidence="21">
    <location>
        <begin position="2485"/>
        <end position="2642"/>
    </location>
</feature>
<dbReference type="GO" id="GO:0045505">
    <property type="term" value="F:dynein intermediate chain binding"/>
    <property type="evidence" value="ECO:0007669"/>
    <property type="project" value="InterPro"/>
</dbReference>
<dbReference type="Pfam" id="PF22597">
    <property type="entry name" value="DYN_lid"/>
    <property type="match status" value="1"/>
</dbReference>
<evidence type="ECO:0000259" key="21">
    <source>
        <dbReference type="SMART" id="SM00382"/>
    </source>
</evidence>
<evidence type="ECO:0000256" key="13">
    <source>
        <dbReference type="ARBA" id="ARBA00023054"/>
    </source>
</evidence>
<protein>
    <recommendedName>
        <fullName evidence="5">Dynein heavy chain, cytoplasmic</fullName>
    </recommendedName>
    <alternativeName>
        <fullName evidence="18">Dynein heavy chain, cytosolic</fullName>
    </alternativeName>
</protein>
<evidence type="ECO:0000313" key="23">
    <source>
        <dbReference type="Proteomes" id="UP000054350"/>
    </source>
</evidence>
<dbReference type="Gene3D" id="1.10.472.130">
    <property type="match status" value="1"/>
</dbReference>
<reference evidence="22 23" key="1">
    <citation type="submission" date="2009-11" db="EMBL/GenBank/DDBJ databases">
        <title>Annotation of Allomyces macrogynus ATCC 38327.</title>
        <authorList>
            <consortium name="The Broad Institute Genome Sequencing Platform"/>
            <person name="Russ C."/>
            <person name="Cuomo C."/>
            <person name="Burger G."/>
            <person name="Gray M.W."/>
            <person name="Holland P.W.H."/>
            <person name="King N."/>
            <person name="Lang F.B.F."/>
            <person name="Roger A.J."/>
            <person name="Ruiz-Trillo I."/>
            <person name="Young S.K."/>
            <person name="Zeng Q."/>
            <person name="Gargeya S."/>
            <person name="Fitzgerald M."/>
            <person name="Haas B."/>
            <person name="Abouelleil A."/>
            <person name="Alvarado L."/>
            <person name="Arachchi H.M."/>
            <person name="Berlin A."/>
            <person name="Chapman S.B."/>
            <person name="Gearin G."/>
            <person name="Goldberg J."/>
            <person name="Griggs A."/>
            <person name="Gujja S."/>
            <person name="Hansen M."/>
            <person name="Heiman D."/>
            <person name="Howarth C."/>
            <person name="Larimer J."/>
            <person name="Lui A."/>
            <person name="MacDonald P.J.P."/>
            <person name="McCowen C."/>
            <person name="Montmayeur A."/>
            <person name="Murphy C."/>
            <person name="Neiman D."/>
            <person name="Pearson M."/>
            <person name="Priest M."/>
            <person name="Roberts A."/>
            <person name="Saif S."/>
            <person name="Shea T."/>
            <person name="Sisk P."/>
            <person name="Stolte C."/>
            <person name="Sykes S."/>
            <person name="Wortman J."/>
            <person name="Nusbaum C."/>
            <person name="Birren B."/>
        </authorList>
    </citation>
    <scope>NUCLEOTIDE SEQUENCE [LARGE SCALE GENOMIC DNA]</scope>
    <source>
        <strain evidence="22 23">ATCC 38327</strain>
    </source>
</reference>
<dbReference type="FunFam" id="3.10.490.20:FF:000005">
    <property type="entry name" value="Dynein axonemal heavy chain 6"/>
    <property type="match status" value="1"/>
</dbReference>
<dbReference type="Gene3D" id="6.10.140.1060">
    <property type="match status" value="1"/>
</dbReference>
<dbReference type="FunFam" id="1.20.140.100:FF:000004">
    <property type="entry name" value="Dynein axonemal heavy chain 6"/>
    <property type="match status" value="1"/>
</dbReference>
<evidence type="ECO:0000256" key="3">
    <source>
        <dbReference type="ARBA" id="ARBA00008887"/>
    </source>
</evidence>
<dbReference type="InterPro" id="IPR042222">
    <property type="entry name" value="Dynein_2_N"/>
</dbReference>
<evidence type="ECO:0000256" key="2">
    <source>
        <dbReference type="ARBA" id="ARBA00004430"/>
    </source>
</evidence>
<dbReference type="InterPro" id="IPR027417">
    <property type="entry name" value="P-loop_NTPase"/>
</dbReference>
<keyword evidence="17" id="KW-0966">Cell projection</keyword>
<organism evidence="22 23">
    <name type="scientific">Allomyces macrogynus (strain ATCC 38327)</name>
    <name type="common">Allomyces javanicus var. macrogynus</name>
    <dbReference type="NCBI Taxonomy" id="578462"/>
    <lineage>
        <taxon>Eukaryota</taxon>
        <taxon>Fungi</taxon>
        <taxon>Fungi incertae sedis</taxon>
        <taxon>Blastocladiomycota</taxon>
        <taxon>Blastocladiomycetes</taxon>
        <taxon>Blastocladiales</taxon>
        <taxon>Blastocladiaceae</taxon>
        <taxon>Allomyces</taxon>
    </lineage>
</organism>
<evidence type="ECO:0000256" key="4">
    <source>
        <dbReference type="ARBA" id="ARBA00011655"/>
    </source>
</evidence>
<dbReference type="Gene3D" id="3.20.180.20">
    <property type="entry name" value="Dynein heavy chain, N-terminal domain 2"/>
    <property type="match status" value="1"/>
</dbReference>
<dbReference type="SUPFAM" id="SSF52540">
    <property type="entry name" value="P-loop containing nucleoside triphosphate hydrolases"/>
    <property type="match status" value="4"/>
</dbReference>
<dbReference type="FunFam" id="1.10.8.1220:FF:000001">
    <property type="entry name" value="Dynein axonemal heavy chain 5"/>
    <property type="match status" value="1"/>
</dbReference>
<dbReference type="Pfam" id="PF12780">
    <property type="entry name" value="AAA_8"/>
    <property type="match status" value="1"/>
</dbReference>
<dbReference type="FunFam" id="3.40.50.300:FF:002429">
    <property type="entry name" value="Dynein heavy chain, putative"/>
    <property type="match status" value="1"/>
</dbReference>
<dbReference type="GO" id="GO:0031514">
    <property type="term" value="C:motile cilium"/>
    <property type="evidence" value="ECO:0007669"/>
    <property type="project" value="UniProtKB-SubCell"/>
</dbReference>
<feature type="region of interest" description="Disordered" evidence="20">
    <location>
        <begin position="122"/>
        <end position="225"/>
    </location>
</feature>
<dbReference type="Gene3D" id="1.20.140.100">
    <property type="entry name" value="Dynein heavy chain, N-terminal domain 2"/>
    <property type="match status" value="1"/>
</dbReference>
<dbReference type="VEuPathDB" id="FungiDB:AMAG_01588"/>
<dbReference type="FunFam" id="1.20.920.30:FF:000005">
    <property type="entry name" value="Dynein, axonemal, heavy chain 2"/>
    <property type="match status" value="1"/>
</dbReference>
<dbReference type="FunFam" id="3.40.50.300:FF:002141">
    <property type="entry name" value="Dynein heavy chain"/>
    <property type="match status" value="1"/>
</dbReference>
<dbReference type="Gene3D" id="3.10.490.20">
    <property type="match status" value="1"/>
</dbReference>
<dbReference type="PANTHER" id="PTHR22878">
    <property type="entry name" value="DYNEIN HEAVY CHAIN 6, AXONEMAL-LIKE-RELATED"/>
    <property type="match status" value="1"/>
</dbReference>